<protein>
    <submittedName>
        <fullName evidence="3">Uncharacterized protein</fullName>
    </submittedName>
</protein>
<dbReference type="InterPro" id="IPR011041">
    <property type="entry name" value="Quinoprot_gluc/sorb_DH_b-prop"/>
</dbReference>
<dbReference type="AlphaFoldDB" id="A0A7Y6MFM3"/>
<evidence type="ECO:0000313" key="3">
    <source>
        <dbReference type="EMBL" id="NUW46878.1"/>
    </source>
</evidence>
<sequence length="140" mass="14904">MRAWIIVLALGLTACSAVGSGSRSQSASPTPGCPAQAQAPRLAPKDGWRLAEALPDEYLTDVAVSKDGSVWTVGGRHLPGPPEVVDGCEYKTIAGSETVVRRMDAAGWRELPLPRCAYDLRMVDISPEGDVWVLGWAKTS</sequence>
<evidence type="ECO:0000313" key="4">
    <source>
        <dbReference type="Proteomes" id="UP000546126"/>
    </source>
</evidence>
<comment type="caution">
    <text evidence="3">The sequence shown here is derived from an EMBL/GenBank/DDBJ whole genome shotgun (WGS) entry which is preliminary data.</text>
</comment>
<dbReference type="EMBL" id="JABWGO010000021">
    <property type="protein sequence ID" value="NUW46878.1"/>
    <property type="molecule type" value="Genomic_DNA"/>
</dbReference>
<dbReference type="Proteomes" id="UP000546126">
    <property type="component" value="Unassembled WGS sequence"/>
</dbReference>
<feature type="chain" id="PRO_5039372056" evidence="2">
    <location>
        <begin position="20"/>
        <end position="140"/>
    </location>
</feature>
<accession>A0A7Y6MFM3</accession>
<organism evidence="3 4">
    <name type="scientific">Nonomuraea rhodomycinica</name>
    <dbReference type="NCBI Taxonomy" id="1712872"/>
    <lineage>
        <taxon>Bacteria</taxon>
        <taxon>Bacillati</taxon>
        <taxon>Actinomycetota</taxon>
        <taxon>Actinomycetes</taxon>
        <taxon>Streptosporangiales</taxon>
        <taxon>Streptosporangiaceae</taxon>
        <taxon>Nonomuraea</taxon>
    </lineage>
</organism>
<feature type="region of interest" description="Disordered" evidence="1">
    <location>
        <begin position="20"/>
        <end position="41"/>
    </location>
</feature>
<dbReference type="SUPFAM" id="SSF50952">
    <property type="entry name" value="Soluble quinoprotein glucose dehydrogenase"/>
    <property type="match status" value="1"/>
</dbReference>
<keyword evidence="4" id="KW-1185">Reference proteome</keyword>
<name>A0A7Y6MFM3_9ACTN</name>
<evidence type="ECO:0000256" key="1">
    <source>
        <dbReference type="SAM" id="MobiDB-lite"/>
    </source>
</evidence>
<proteinExistence type="predicted"/>
<dbReference type="RefSeq" id="WP_175606325.1">
    <property type="nucleotide sequence ID" value="NZ_JABWGO010000021.1"/>
</dbReference>
<feature type="compositionally biased region" description="Polar residues" evidence="1">
    <location>
        <begin position="20"/>
        <end position="29"/>
    </location>
</feature>
<gene>
    <name evidence="3" type="ORF">HT134_43275</name>
</gene>
<dbReference type="PROSITE" id="PS51257">
    <property type="entry name" value="PROKAR_LIPOPROTEIN"/>
    <property type="match status" value="1"/>
</dbReference>
<keyword evidence="2" id="KW-0732">Signal</keyword>
<feature type="signal peptide" evidence="2">
    <location>
        <begin position="1"/>
        <end position="19"/>
    </location>
</feature>
<reference evidence="3 4" key="1">
    <citation type="submission" date="2020-06" db="EMBL/GenBank/DDBJ databases">
        <authorList>
            <person name="Chanama M."/>
        </authorList>
    </citation>
    <scope>NUCLEOTIDE SEQUENCE [LARGE SCALE GENOMIC DNA]</scope>
    <source>
        <strain evidence="3 4">TBRC6557</strain>
    </source>
</reference>
<evidence type="ECO:0000256" key="2">
    <source>
        <dbReference type="SAM" id="SignalP"/>
    </source>
</evidence>